<evidence type="ECO:0000256" key="4">
    <source>
        <dbReference type="SAM" id="SignalP"/>
    </source>
</evidence>
<evidence type="ECO:0000313" key="7">
    <source>
        <dbReference type="EMBL" id="NYJ05491.1"/>
    </source>
</evidence>
<dbReference type="Pfam" id="PF09375">
    <property type="entry name" value="Peptidase_M75"/>
    <property type="match status" value="1"/>
</dbReference>
<dbReference type="InterPro" id="IPR053377">
    <property type="entry name" value="Iron_uptake_EfeM/EfeO"/>
</dbReference>
<dbReference type="InterPro" id="IPR018976">
    <property type="entry name" value="Imelysin-like"/>
</dbReference>
<feature type="domain" description="Imelysin-like" evidence="5">
    <location>
        <begin position="143"/>
        <end position="372"/>
    </location>
</feature>
<dbReference type="GO" id="GO:0042597">
    <property type="term" value="C:periplasmic space"/>
    <property type="evidence" value="ECO:0007669"/>
    <property type="project" value="UniProtKB-SubCell"/>
</dbReference>
<accession>A0A853CEA9</accession>
<dbReference type="CDD" id="cd14656">
    <property type="entry name" value="Imelysin-like_EfeO"/>
    <property type="match status" value="1"/>
</dbReference>
<dbReference type="EMBL" id="JACBZT010000001">
    <property type="protein sequence ID" value="NYJ05491.1"/>
    <property type="molecule type" value="Genomic_DNA"/>
</dbReference>
<dbReference type="InterPro" id="IPR050894">
    <property type="entry name" value="EfeM/EfeO_iron_uptake"/>
</dbReference>
<proteinExistence type="inferred from homology"/>
<organism evidence="7 8">
    <name type="scientific">Petropleomorpha daqingensis</name>
    <dbReference type="NCBI Taxonomy" id="2026353"/>
    <lineage>
        <taxon>Bacteria</taxon>
        <taxon>Bacillati</taxon>
        <taxon>Actinomycetota</taxon>
        <taxon>Actinomycetes</taxon>
        <taxon>Geodermatophilales</taxon>
        <taxon>Geodermatophilaceae</taxon>
        <taxon>Petropleomorpha</taxon>
    </lineage>
</organism>
<feature type="domain" description="EfeO-type cupredoxin-like" evidence="6">
    <location>
        <begin position="22"/>
        <end position="116"/>
    </location>
</feature>
<evidence type="ECO:0000259" key="6">
    <source>
        <dbReference type="Pfam" id="PF13473"/>
    </source>
</evidence>
<comment type="caution">
    <text evidence="7">The sequence shown here is derived from an EMBL/GenBank/DDBJ whole genome shotgun (WGS) entry which is preliminary data.</text>
</comment>
<feature type="signal peptide" evidence="4">
    <location>
        <begin position="1"/>
        <end position="22"/>
    </location>
</feature>
<gene>
    <name evidence="7" type="ORF">GGQ55_001769</name>
</gene>
<dbReference type="PROSITE" id="PS51257">
    <property type="entry name" value="PROKAR_LIPOPROTEIN"/>
    <property type="match status" value="1"/>
</dbReference>
<dbReference type="InterPro" id="IPR028096">
    <property type="entry name" value="EfeO_Cupredoxin"/>
</dbReference>
<keyword evidence="8" id="KW-1185">Reference proteome</keyword>
<evidence type="ECO:0000256" key="1">
    <source>
        <dbReference type="ARBA" id="ARBA00004418"/>
    </source>
</evidence>
<evidence type="ECO:0000259" key="5">
    <source>
        <dbReference type="Pfam" id="PF09375"/>
    </source>
</evidence>
<evidence type="ECO:0000313" key="8">
    <source>
        <dbReference type="Proteomes" id="UP000541969"/>
    </source>
</evidence>
<dbReference type="Pfam" id="PF13473">
    <property type="entry name" value="Cupredoxin_1"/>
    <property type="match status" value="1"/>
</dbReference>
<sequence>MRVRDRRILLLTAGTVAALSTAACSSSGGSGGSQKAQDTIAVSATDTTCDVKADTLKAGTHEFTITNNGSKVTEFYVYAEGDRIMGEVENIAPGVARRLLVELPAGDYQAACKPGMVGDGIRHDLTVTGRSTQLSDDEELSAAVDSYAQYVQTQVSALQEKAQEFADAIKAGDIPKAQALYPVARSYYERIEPVAESFGDLDPKIDARENDVEPGDTWTGFHVLERDLWQTGDVSQSGPVADQLVSDIDDLATRAEDLELQPLDLANGALGLLDEIATGKITGEEDRYSHTDLYDFAANLEGSQQAVQSLRPVIADRDPELATALDEQFKATAAELEKYHTGDTWTTYTDLTQDQLRALSDALNALAAQVSQVPAVIAQ</sequence>
<dbReference type="PANTHER" id="PTHR39192">
    <property type="entry name" value="IRON UPTAKE SYSTEM COMPONENT EFEO"/>
    <property type="match status" value="1"/>
</dbReference>
<reference evidence="7 8" key="1">
    <citation type="submission" date="2020-07" db="EMBL/GenBank/DDBJ databases">
        <title>Sequencing the genomes of 1000 actinobacteria strains.</title>
        <authorList>
            <person name="Klenk H.-P."/>
        </authorList>
    </citation>
    <scope>NUCLEOTIDE SEQUENCE [LARGE SCALE GENOMIC DNA]</scope>
    <source>
        <strain evidence="7 8">DSM 104001</strain>
    </source>
</reference>
<dbReference type="Gene3D" id="1.20.1420.20">
    <property type="entry name" value="M75 peptidase, HXXE motif"/>
    <property type="match status" value="1"/>
</dbReference>
<evidence type="ECO:0000256" key="3">
    <source>
        <dbReference type="ARBA" id="ARBA00022729"/>
    </source>
</evidence>
<dbReference type="InterPro" id="IPR034981">
    <property type="entry name" value="Imelysin-like_EfeO/Algp7"/>
</dbReference>
<dbReference type="PANTHER" id="PTHR39192:SF1">
    <property type="entry name" value="IRON UPTAKE SYSTEM COMPONENT EFEO"/>
    <property type="match status" value="1"/>
</dbReference>
<dbReference type="AlphaFoldDB" id="A0A853CEA9"/>
<protein>
    <submittedName>
        <fullName evidence="7">Iron uptake system component EfeO</fullName>
    </submittedName>
</protein>
<dbReference type="RefSeq" id="WP_179716137.1">
    <property type="nucleotide sequence ID" value="NZ_JACBZT010000001.1"/>
</dbReference>
<comment type="subcellular location">
    <subcellularLocation>
        <location evidence="1">Periplasm</location>
    </subcellularLocation>
</comment>
<feature type="chain" id="PRO_5038644566" evidence="4">
    <location>
        <begin position="23"/>
        <end position="379"/>
    </location>
</feature>
<dbReference type="NCBIfam" id="NF041757">
    <property type="entry name" value="EfeO"/>
    <property type="match status" value="1"/>
</dbReference>
<name>A0A853CEA9_9ACTN</name>
<keyword evidence="3 4" id="KW-0732">Signal</keyword>
<comment type="similarity">
    <text evidence="2">Belongs to the EfeM/EfeO family.</text>
</comment>
<dbReference type="InterPro" id="IPR038352">
    <property type="entry name" value="Imelysin_sf"/>
</dbReference>
<evidence type="ECO:0000256" key="2">
    <source>
        <dbReference type="ARBA" id="ARBA00005989"/>
    </source>
</evidence>
<dbReference type="Proteomes" id="UP000541969">
    <property type="component" value="Unassembled WGS sequence"/>
</dbReference>